<feature type="transmembrane region" description="Helical" evidence="8">
    <location>
        <begin position="38"/>
        <end position="56"/>
    </location>
</feature>
<evidence type="ECO:0000256" key="1">
    <source>
        <dbReference type="ARBA" id="ARBA00004651"/>
    </source>
</evidence>
<keyword evidence="2" id="KW-0813">Transport</keyword>
<dbReference type="PANTHER" id="PTHR33281:SF19">
    <property type="entry name" value="VOLTAGE-DEPENDENT ANION CHANNEL-FORMING PROTEIN YNEE"/>
    <property type="match status" value="1"/>
</dbReference>
<sequence length="280" mass="31844">LRWRGSVLQHIWWKVIGFAAWAAIWTALYQVVPVRLNIPTLVIQVIGMVLSLLLVFRTNTAYDRFWEGRRIWGNTVLNVRNLTRFIWVGVLEKTPRDAIEKRSAINLLVAFAVATKHYLRAEYGADYPDLRDYLTHIPKYSYADGTATRPSNLPLEISIYLTSYIHHQKINANIDPGQFTIMSNALSALVDCLTGFERILRTPIPLAYSIHLAQSVWVYCLALPFQLVKDLGWVTIPVVAATAFTMFGIQSIGEEIENPFGYDANDLPLDDFCKVIKSEV</sequence>
<evidence type="ECO:0000313" key="9">
    <source>
        <dbReference type="EMBL" id="RKP06960.1"/>
    </source>
</evidence>
<keyword evidence="5 8" id="KW-1133">Transmembrane helix</keyword>
<evidence type="ECO:0000256" key="3">
    <source>
        <dbReference type="ARBA" id="ARBA00022475"/>
    </source>
</evidence>
<dbReference type="EMBL" id="KZ992788">
    <property type="protein sequence ID" value="RKP06960.1"/>
    <property type="molecule type" value="Genomic_DNA"/>
</dbReference>
<gene>
    <name evidence="9" type="ORF">THASP1DRAFT_6106</name>
</gene>
<feature type="transmembrane region" description="Helical" evidence="8">
    <location>
        <begin position="231"/>
        <end position="249"/>
    </location>
</feature>
<feature type="transmembrane region" description="Helical" evidence="8">
    <location>
        <begin position="12"/>
        <end position="32"/>
    </location>
</feature>
<evidence type="ECO:0000256" key="4">
    <source>
        <dbReference type="ARBA" id="ARBA00022692"/>
    </source>
</evidence>
<proteinExistence type="predicted"/>
<evidence type="ECO:0000256" key="5">
    <source>
        <dbReference type="ARBA" id="ARBA00022989"/>
    </source>
</evidence>
<reference evidence="10" key="1">
    <citation type="journal article" date="2018" name="Nat. Microbiol.">
        <title>Leveraging single-cell genomics to expand the fungal tree of life.</title>
        <authorList>
            <person name="Ahrendt S.R."/>
            <person name="Quandt C.A."/>
            <person name="Ciobanu D."/>
            <person name="Clum A."/>
            <person name="Salamov A."/>
            <person name="Andreopoulos B."/>
            <person name="Cheng J.F."/>
            <person name="Woyke T."/>
            <person name="Pelin A."/>
            <person name="Henrissat B."/>
            <person name="Reynolds N.K."/>
            <person name="Benny G.L."/>
            <person name="Smith M.E."/>
            <person name="James T.Y."/>
            <person name="Grigoriev I.V."/>
        </authorList>
    </citation>
    <scope>NUCLEOTIDE SEQUENCE [LARGE SCALE GENOMIC DNA]</scope>
    <source>
        <strain evidence="10">RSA 1356</strain>
    </source>
</reference>
<accession>A0A4P9XNY5</accession>
<dbReference type="InterPro" id="IPR044669">
    <property type="entry name" value="YneE/VCCN1/2-like"/>
</dbReference>
<keyword evidence="6" id="KW-0406">Ion transport</keyword>
<name>A0A4P9XNY5_9FUNG</name>
<evidence type="ECO:0000256" key="6">
    <source>
        <dbReference type="ARBA" id="ARBA00023065"/>
    </source>
</evidence>
<keyword evidence="4 8" id="KW-0812">Transmembrane</keyword>
<dbReference type="GO" id="GO:0005254">
    <property type="term" value="F:chloride channel activity"/>
    <property type="evidence" value="ECO:0007669"/>
    <property type="project" value="InterPro"/>
</dbReference>
<evidence type="ECO:0000313" key="10">
    <source>
        <dbReference type="Proteomes" id="UP000271241"/>
    </source>
</evidence>
<dbReference type="Proteomes" id="UP000271241">
    <property type="component" value="Unassembled WGS sequence"/>
</dbReference>
<keyword evidence="3" id="KW-1003">Cell membrane</keyword>
<keyword evidence="7 8" id="KW-0472">Membrane</keyword>
<feature type="non-terminal residue" evidence="9">
    <location>
        <position position="280"/>
    </location>
</feature>
<evidence type="ECO:0000256" key="8">
    <source>
        <dbReference type="SAM" id="Phobius"/>
    </source>
</evidence>
<organism evidence="9 10">
    <name type="scientific">Thamnocephalis sphaerospora</name>
    <dbReference type="NCBI Taxonomy" id="78915"/>
    <lineage>
        <taxon>Eukaryota</taxon>
        <taxon>Fungi</taxon>
        <taxon>Fungi incertae sedis</taxon>
        <taxon>Zoopagomycota</taxon>
        <taxon>Zoopagomycotina</taxon>
        <taxon>Zoopagomycetes</taxon>
        <taxon>Zoopagales</taxon>
        <taxon>Sigmoideomycetaceae</taxon>
        <taxon>Thamnocephalis</taxon>
    </lineage>
</organism>
<dbReference type="OrthoDB" id="1368at2759"/>
<keyword evidence="10" id="KW-1185">Reference proteome</keyword>
<feature type="non-terminal residue" evidence="9">
    <location>
        <position position="1"/>
    </location>
</feature>
<evidence type="ECO:0000256" key="7">
    <source>
        <dbReference type="ARBA" id="ARBA00023136"/>
    </source>
</evidence>
<evidence type="ECO:0000256" key="2">
    <source>
        <dbReference type="ARBA" id="ARBA00022448"/>
    </source>
</evidence>
<dbReference type="AlphaFoldDB" id="A0A4P9XNY5"/>
<dbReference type="STRING" id="78915.A0A4P9XNY5"/>
<protein>
    <submittedName>
        <fullName evidence="9">Bestrophin/UPF0187</fullName>
    </submittedName>
</protein>
<comment type="subcellular location">
    <subcellularLocation>
        <location evidence="1">Cell membrane</location>
        <topology evidence="1">Multi-pass membrane protein</topology>
    </subcellularLocation>
</comment>
<dbReference type="Pfam" id="PF25539">
    <property type="entry name" value="Bestrophin_2"/>
    <property type="match status" value="1"/>
</dbReference>
<dbReference type="PANTHER" id="PTHR33281">
    <property type="entry name" value="UPF0187 PROTEIN YNEE"/>
    <property type="match status" value="1"/>
</dbReference>
<dbReference type="GO" id="GO:0005886">
    <property type="term" value="C:plasma membrane"/>
    <property type="evidence" value="ECO:0007669"/>
    <property type="project" value="UniProtKB-SubCell"/>
</dbReference>